<evidence type="ECO:0000259" key="2">
    <source>
        <dbReference type="Pfam" id="PF00535"/>
    </source>
</evidence>
<dbReference type="AlphaFoldDB" id="A0A381ULW7"/>
<keyword evidence="1" id="KW-0472">Membrane</keyword>
<dbReference type="CDD" id="cd02511">
    <property type="entry name" value="Beta4Glucosyltransferase"/>
    <property type="match status" value="1"/>
</dbReference>
<organism evidence="3">
    <name type="scientific">marine metagenome</name>
    <dbReference type="NCBI Taxonomy" id="408172"/>
    <lineage>
        <taxon>unclassified sequences</taxon>
        <taxon>metagenomes</taxon>
        <taxon>ecological metagenomes</taxon>
    </lineage>
</organism>
<feature type="non-terminal residue" evidence="3">
    <location>
        <position position="1"/>
    </location>
</feature>
<dbReference type="PANTHER" id="PTHR43630">
    <property type="entry name" value="POLY-BETA-1,6-N-ACETYL-D-GLUCOSAMINE SYNTHASE"/>
    <property type="match status" value="1"/>
</dbReference>
<sequence length="248" mass="28904">VPKLSVTVITKNEKKNLAYALESVSWADELIVVDCGSEDGTADIARRFTDHVFVRSWTGYGDQKNYAAEIASHDWIFSLDADERVPHQLAQEIRQLLETEPAHRGYRVPRVTFHLGRWIRSTDWYPDFQLRLYDRRVGRWSTPSVHESVTVSGRVGRFQHELEHYTYRDLSHQLDTIDRYATLAADDMAAQGRRTSFLRLIVHPILAFLRNYLLRGGIRDGVAGFIISTMNAYYVFLKFAKLWERQRR</sequence>
<keyword evidence="1" id="KW-1133">Transmembrane helix</keyword>
<evidence type="ECO:0000313" key="3">
    <source>
        <dbReference type="EMBL" id="SVA29119.1"/>
    </source>
</evidence>
<protein>
    <recommendedName>
        <fullName evidence="2">Glycosyltransferase 2-like domain-containing protein</fullName>
    </recommendedName>
</protein>
<accession>A0A381ULW7</accession>
<feature type="transmembrane region" description="Helical" evidence="1">
    <location>
        <begin position="221"/>
        <end position="240"/>
    </location>
</feature>
<evidence type="ECO:0000256" key="1">
    <source>
        <dbReference type="SAM" id="Phobius"/>
    </source>
</evidence>
<reference evidence="3" key="1">
    <citation type="submission" date="2018-05" db="EMBL/GenBank/DDBJ databases">
        <authorList>
            <person name="Lanie J.A."/>
            <person name="Ng W.-L."/>
            <person name="Kazmierczak K.M."/>
            <person name="Andrzejewski T.M."/>
            <person name="Davidsen T.M."/>
            <person name="Wayne K.J."/>
            <person name="Tettelin H."/>
            <person name="Glass J.I."/>
            <person name="Rusch D."/>
            <person name="Podicherti R."/>
            <person name="Tsui H.-C.T."/>
            <person name="Winkler M.E."/>
        </authorList>
    </citation>
    <scope>NUCLEOTIDE SEQUENCE</scope>
</reference>
<name>A0A381ULW7_9ZZZZ</name>
<dbReference type="InterPro" id="IPR029044">
    <property type="entry name" value="Nucleotide-diphossugar_trans"/>
</dbReference>
<keyword evidence="1" id="KW-0812">Transmembrane</keyword>
<dbReference type="EMBL" id="UINC01006701">
    <property type="protein sequence ID" value="SVA29119.1"/>
    <property type="molecule type" value="Genomic_DNA"/>
</dbReference>
<dbReference type="SUPFAM" id="SSF53448">
    <property type="entry name" value="Nucleotide-diphospho-sugar transferases"/>
    <property type="match status" value="1"/>
</dbReference>
<dbReference type="PANTHER" id="PTHR43630:SF2">
    <property type="entry name" value="GLYCOSYLTRANSFERASE"/>
    <property type="match status" value="1"/>
</dbReference>
<feature type="domain" description="Glycosyltransferase 2-like" evidence="2">
    <location>
        <begin position="5"/>
        <end position="128"/>
    </location>
</feature>
<gene>
    <name evidence="3" type="ORF">METZ01_LOCUS81973</name>
</gene>
<proteinExistence type="predicted"/>
<dbReference type="InterPro" id="IPR001173">
    <property type="entry name" value="Glyco_trans_2-like"/>
</dbReference>
<dbReference type="Gene3D" id="3.90.550.10">
    <property type="entry name" value="Spore Coat Polysaccharide Biosynthesis Protein SpsA, Chain A"/>
    <property type="match status" value="1"/>
</dbReference>
<dbReference type="Pfam" id="PF00535">
    <property type="entry name" value="Glycos_transf_2"/>
    <property type="match status" value="1"/>
</dbReference>